<feature type="domain" description="YCII-related" evidence="2">
    <location>
        <begin position="21"/>
        <end position="92"/>
    </location>
</feature>
<dbReference type="SUPFAM" id="SSF54909">
    <property type="entry name" value="Dimeric alpha+beta barrel"/>
    <property type="match status" value="1"/>
</dbReference>
<dbReference type="Pfam" id="PF03795">
    <property type="entry name" value="YCII"/>
    <property type="match status" value="1"/>
</dbReference>
<evidence type="ECO:0000313" key="3">
    <source>
        <dbReference type="EMBL" id="KIU28595.1"/>
    </source>
</evidence>
<accession>A0A0D1M8T4</accession>
<comment type="caution">
    <text evidence="3">The sequence shown here is derived from an EMBL/GenBank/DDBJ whole genome shotgun (WGS) entry which is preliminary data.</text>
</comment>
<dbReference type="AlphaFoldDB" id="A0A0D1M8T4"/>
<evidence type="ECO:0000313" key="4">
    <source>
        <dbReference type="Proteomes" id="UP000033203"/>
    </source>
</evidence>
<dbReference type="PANTHER" id="PTHR37828:SF1">
    <property type="entry name" value="YCII-RELATED DOMAIN-CONTAINING PROTEIN"/>
    <property type="match status" value="1"/>
</dbReference>
<sequence>MSEPFARPGTTLCIVSLTYGADLDAIDAAMSDHVDWLRACYVEGRLIASGRKQPRTGGIVIAIGTRAEVEAMVSLDPFVTRGLATAEITPFTASMAALPLEDMLSS</sequence>
<dbReference type="InterPro" id="IPR011008">
    <property type="entry name" value="Dimeric_a/b-barrel"/>
</dbReference>
<dbReference type="PANTHER" id="PTHR37828">
    <property type="entry name" value="GSR2449 PROTEIN"/>
    <property type="match status" value="1"/>
</dbReference>
<dbReference type="EMBL" id="JXTP01000028">
    <property type="protein sequence ID" value="KIU28595.1"/>
    <property type="molecule type" value="Genomic_DNA"/>
</dbReference>
<proteinExistence type="inferred from homology"/>
<evidence type="ECO:0000256" key="1">
    <source>
        <dbReference type="ARBA" id="ARBA00007689"/>
    </source>
</evidence>
<comment type="similarity">
    <text evidence="1">Belongs to the YciI family.</text>
</comment>
<reference evidence="3 4" key="1">
    <citation type="submission" date="2015-01" db="EMBL/GenBank/DDBJ databases">
        <title>Genome of Sphingomonas taxi strain 30a.</title>
        <authorList>
            <person name="Eevers N."/>
            <person name="Van Hamme J."/>
            <person name="Bottos E."/>
            <person name="Weyens N."/>
            <person name="Vangronsveld J."/>
        </authorList>
    </citation>
    <scope>NUCLEOTIDE SEQUENCE [LARGE SCALE GENOMIC DNA]</scope>
    <source>
        <strain evidence="3 4">30a</strain>
    </source>
</reference>
<protein>
    <recommendedName>
        <fullName evidence="2">YCII-related domain-containing protein</fullName>
    </recommendedName>
</protein>
<organism evidence="3 4">
    <name type="scientific">Sphingomonas melonis</name>
    <dbReference type="NCBI Taxonomy" id="152682"/>
    <lineage>
        <taxon>Bacteria</taxon>
        <taxon>Pseudomonadati</taxon>
        <taxon>Pseudomonadota</taxon>
        <taxon>Alphaproteobacteria</taxon>
        <taxon>Sphingomonadales</taxon>
        <taxon>Sphingomonadaceae</taxon>
        <taxon>Sphingomonas</taxon>
    </lineage>
</organism>
<name>A0A0D1M8T4_9SPHN</name>
<dbReference type="Proteomes" id="UP000033203">
    <property type="component" value="Unassembled WGS sequence"/>
</dbReference>
<dbReference type="InterPro" id="IPR005545">
    <property type="entry name" value="YCII"/>
</dbReference>
<evidence type="ECO:0000259" key="2">
    <source>
        <dbReference type="Pfam" id="PF03795"/>
    </source>
</evidence>
<gene>
    <name evidence="3" type="ORF">SR41_07655</name>
</gene>
<dbReference type="Gene3D" id="3.30.70.1060">
    <property type="entry name" value="Dimeric alpha+beta barrel"/>
    <property type="match status" value="1"/>
</dbReference>
<dbReference type="PATRIC" id="fig|1549858.7.peg.346"/>